<dbReference type="Gene3D" id="4.10.240.10">
    <property type="entry name" value="Zn(2)-C6 fungal-type DNA-binding domain"/>
    <property type="match status" value="1"/>
</dbReference>
<proteinExistence type="predicted"/>
<sequence>MSGDSSSSKGTLLLDNVAKAKRSQVTAACQNCRRKKVKCDGRRPCSDCSRRGIHCEYVAQENETPQQALKRKFDDLTRIYEGLASQDEDQAIETLRRIRAGHQVESILRHVSQREDEPELERHRRLFLTALAQSTAALDDILDVASTVLLDVSTRLNLPLSPRYESLKNKLVTMGDLYNILPNAPTRGLPPPLADGTVD</sequence>
<evidence type="ECO:0000259" key="2">
    <source>
        <dbReference type="PROSITE" id="PS50048"/>
    </source>
</evidence>
<feature type="domain" description="Zn(2)-C6 fungal-type" evidence="2">
    <location>
        <begin position="28"/>
        <end position="57"/>
    </location>
</feature>
<name>A0ABR0ENU4_ZASCE</name>
<dbReference type="InterPro" id="IPR001138">
    <property type="entry name" value="Zn2Cys6_DnaBD"/>
</dbReference>
<protein>
    <recommendedName>
        <fullName evidence="2">Zn(2)-C6 fungal-type domain-containing protein</fullName>
    </recommendedName>
</protein>
<keyword evidence="1" id="KW-0539">Nucleus</keyword>
<dbReference type="InterPro" id="IPR036864">
    <property type="entry name" value="Zn2-C6_fun-type_DNA-bd_sf"/>
</dbReference>
<keyword evidence="4" id="KW-1185">Reference proteome</keyword>
<dbReference type="SUPFAM" id="SSF57701">
    <property type="entry name" value="Zn2/Cys6 DNA-binding domain"/>
    <property type="match status" value="1"/>
</dbReference>
<dbReference type="Proteomes" id="UP001305779">
    <property type="component" value="Unassembled WGS sequence"/>
</dbReference>
<dbReference type="Pfam" id="PF00172">
    <property type="entry name" value="Zn_clus"/>
    <property type="match status" value="1"/>
</dbReference>
<evidence type="ECO:0000256" key="1">
    <source>
        <dbReference type="ARBA" id="ARBA00023242"/>
    </source>
</evidence>
<dbReference type="PANTHER" id="PTHR47256">
    <property type="entry name" value="ZN(II)2CYS6 TRANSCRIPTION FACTOR (EUROFUNG)-RELATED"/>
    <property type="match status" value="1"/>
</dbReference>
<dbReference type="InterPro" id="IPR053187">
    <property type="entry name" value="Notoamide_regulator"/>
</dbReference>
<evidence type="ECO:0000313" key="3">
    <source>
        <dbReference type="EMBL" id="KAK4502931.1"/>
    </source>
</evidence>
<dbReference type="CDD" id="cd00067">
    <property type="entry name" value="GAL4"/>
    <property type="match status" value="1"/>
</dbReference>
<dbReference type="EMBL" id="JAXOVC010000004">
    <property type="protein sequence ID" value="KAK4502931.1"/>
    <property type="molecule type" value="Genomic_DNA"/>
</dbReference>
<dbReference type="SMART" id="SM00066">
    <property type="entry name" value="GAL4"/>
    <property type="match status" value="1"/>
</dbReference>
<reference evidence="3 4" key="1">
    <citation type="journal article" date="2023" name="G3 (Bethesda)">
        <title>A chromosome-level genome assembly of Zasmidium syzygii isolated from banana leaves.</title>
        <authorList>
            <person name="van Westerhoven A.C."/>
            <person name="Mehrabi R."/>
            <person name="Talebi R."/>
            <person name="Steentjes M.B.F."/>
            <person name="Corcolon B."/>
            <person name="Chong P.A."/>
            <person name="Kema G.H.J."/>
            <person name="Seidl M.F."/>
        </authorList>
    </citation>
    <scope>NUCLEOTIDE SEQUENCE [LARGE SCALE GENOMIC DNA]</scope>
    <source>
        <strain evidence="3 4">P124</strain>
    </source>
</reference>
<accession>A0ABR0ENU4</accession>
<comment type="caution">
    <text evidence="3">The sequence shown here is derived from an EMBL/GenBank/DDBJ whole genome shotgun (WGS) entry which is preliminary data.</text>
</comment>
<evidence type="ECO:0000313" key="4">
    <source>
        <dbReference type="Proteomes" id="UP001305779"/>
    </source>
</evidence>
<dbReference type="PANTHER" id="PTHR47256:SF1">
    <property type="entry name" value="ZN(II)2CYS6 TRANSCRIPTION FACTOR (EUROFUNG)"/>
    <property type="match status" value="1"/>
</dbReference>
<gene>
    <name evidence="3" type="ORF">PRZ48_006358</name>
</gene>
<organism evidence="3 4">
    <name type="scientific">Zasmidium cellare</name>
    <name type="common">Wine cellar mold</name>
    <name type="synonym">Racodium cellare</name>
    <dbReference type="NCBI Taxonomy" id="395010"/>
    <lineage>
        <taxon>Eukaryota</taxon>
        <taxon>Fungi</taxon>
        <taxon>Dikarya</taxon>
        <taxon>Ascomycota</taxon>
        <taxon>Pezizomycotina</taxon>
        <taxon>Dothideomycetes</taxon>
        <taxon>Dothideomycetidae</taxon>
        <taxon>Mycosphaerellales</taxon>
        <taxon>Mycosphaerellaceae</taxon>
        <taxon>Zasmidium</taxon>
    </lineage>
</organism>
<dbReference type="PROSITE" id="PS00463">
    <property type="entry name" value="ZN2_CY6_FUNGAL_1"/>
    <property type="match status" value="1"/>
</dbReference>
<dbReference type="PROSITE" id="PS50048">
    <property type="entry name" value="ZN2_CY6_FUNGAL_2"/>
    <property type="match status" value="1"/>
</dbReference>